<evidence type="ECO:0000313" key="3">
    <source>
        <dbReference type="EMBL" id="SEJ73497.1"/>
    </source>
</evidence>
<gene>
    <name evidence="3" type="ORF">SAMN05192553_11051</name>
</gene>
<sequence>MWTSEKKSSQSMAEPSTTSFFAPGFRMNGDIDSNNDVRVEGIIQGNLTTTKRIIIGKTGQVIGNVKGSQVSIMGEVVGEVIATDITVIGETGVVHGTVLTNKIKIESGAEIEACIKKYKETPETEAIPSKTKKLDLHKRKEQVLQQPELAKISMEN</sequence>
<accession>A0A1H7BB44</accession>
<dbReference type="InterPro" id="IPR007607">
    <property type="entry name" value="BacA/B"/>
</dbReference>
<feature type="compositionally biased region" description="Polar residues" evidence="2">
    <location>
        <begin position="9"/>
        <end position="20"/>
    </location>
</feature>
<dbReference type="Pfam" id="PF04519">
    <property type="entry name" value="Bactofilin"/>
    <property type="match status" value="1"/>
</dbReference>
<evidence type="ECO:0000256" key="2">
    <source>
        <dbReference type="SAM" id="MobiDB-lite"/>
    </source>
</evidence>
<keyword evidence="4" id="KW-1185">Reference proteome</keyword>
<evidence type="ECO:0000256" key="1">
    <source>
        <dbReference type="ARBA" id="ARBA00044755"/>
    </source>
</evidence>
<dbReference type="AlphaFoldDB" id="A0A1H7BB44"/>
<dbReference type="PANTHER" id="PTHR35024">
    <property type="entry name" value="HYPOTHETICAL CYTOSOLIC PROTEIN"/>
    <property type="match status" value="1"/>
</dbReference>
<reference evidence="4" key="1">
    <citation type="submission" date="2016-10" db="EMBL/GenBank/DDBJ databases">
        <authorList>
            <person name="Varghese N."/>
            <person name="Submissions S."/>
        </authorList>
    </citation>
    <scope>NUCLEOTIDE SEQUENCE [LARGE SCALE GENOMIC DNA]</scope>
    <source>
        <strain evidence="4">IBRC-M 10761</strain>
    </source>
</reference>
<dbReference type="Proteomes" id="UP000199403">
    <property type="component" value="Unassembled WGS sequence"/>
</dbReference>
<dbReference type="PANTHER" id="PTHR35024:SF4">
    <property type="entry name" value="POLYMER-FORMING CYTOSKELETAL PROTEIN"/>
    <property type="match status" value="1"/>
</dbReference>
<dbReference type="EMBL" id="FNZH01000010">
    <property type="protein sequence ID" value="SEJ73497.1"/>
    <property type="molecule type" value="Genomic_DNA"/>
</dbReference>
<dbReference type="STRING" id="1416801.SAMN05192553_11051"/>
<feature type="region of interest" description="Disordered" evidence="2">
    <location>
        <begin position="1"/>
        <end position="21"/>
    </location>
</feature>
<protein>
    <submittedName>
        <fullName evidence="3">Protein CcmA, bactofilin family</fullName>
    </submittedName>
</protein>
<name>A0A1H7BB44_9BACT</name>
<comment type="similarity">
    <text evidence="1">Belongs to the bactofilin family.</text>
</comment>
<proteinExistence type="inferred from homology"/>
<evidence type="ECO:0000313" key="4">
    <source>
        <dbReference type="Proteomes" id="UP000199403"/>
    </source>
</evidence>
<organism evidence="3 4">
    <name type="scientific">Cyclobacterium xiamenense</name>
    <dbReference type="NCBI Taxonomy" id="1297121"/>
    <lineage>
        <taxon>Bacteria</taxon>
        <taxon>Pseudomonadati</taxon>
        <taxon>Bacteroidota</taxon>
        <taxon>Cytophagia</taxon>
        <taxon>Cytophagales</taxon>
        <taxon>Cyclobacteriaceae</taxon>
        <taxon>Cyclobacterium</taxon>
    </lineage>
</organism>
<dbReference type="OrthoDB" id="840349at2"/>